<dbReference type="OMA" id="YWTKRIS"/>
<dbReference type="SUPFAM" id="SSF109604">
    <property type="entry name" value="HD-domain/PDEase-like"/>
    <property type="match status" value="1"/>
</dbReference>
<gene>
    <name evidence="2" type="ORF">C6T65_19920</name>
</gene>
<accession>A0A9Q1Y5K7</accession>
<dbReference type="PANTHER" id="PTHR33525:SF3">
    <property type="entry name" value="RIBONUCLEASE Y"/>
    <property type="match status" value="1"/>
</dbReference>
<feature type="region of interest" description="Disordered" evidence="1">
    <location>
        <begin position="217"/>
        <end position="238"/>
    </location>
</feature>
<sequence length="510" mass="55961">MSLTAHLPRTALLDKLWARMNERGDFPLLSESLRTTMAAMKNDELDFTALVRVVLSDFALTQKVLRLANSAMYMAFGGNITTVTRALMVLGMDTVGHLVVGLKLVDHFHQSTPRRIDAKLELNRALLSGCVARKLTEHAELRGGEEAVVCTLMRQVGKLLVVCYLDSEWDRIRRRAAELDGDDERACVDVLGVSFEAIGLEAAASWRLPDVIRAGMANGDDDVEPDEMDDDADDLDDERRFAPDTRADEGEERVRWLRAVSRCSTDVASALTTPAGPQRDAHIAALAQRYGAALDIEADALVEIADRLAREEASDTVMREIVELRANADAIARAQGQPKACIEAGLADLRALPSEHVLTPVLALASESLLAGLAFTRTVMFVRRDDGIFAARLGFGPGVDAALDRLQFTERFEPDVFHLAITNSVGIFIEQAQDPKMAKRLPAWYVDALPDARAFVLLPVRVGTTSVALLYGDWAGAQTARKITQQEMSVLNELARELARFFPTQPTPAT</sequence>
<dbReference type="PANTHER" id="PTHR33525">
    <property type="match status" value="1"/>
</dbReference>
<name>A0A9Q1Y5K7_BURVI</name>
<dbReference type="Gene3D" id="1.10.3210.10">
    <property type="entry name" value="Hypothetical protein af1432"/>
    <property type="match status" value="1"/>
</dbReference>
<dbReference type="RefSeq" id="WP_011884038.1">
    <property type="nucleotide sequence ID" value="NZ_CAAAFK010000002.1"/>
</dbReference>
<evidence type="ECO:0000313" key="2">
    <source>
        <dbReference type="EMBL" id="PRH40667.1"/>
    </source>
</evidence>
<dbReference type="InterPro" id="IPR013976">
    <property type="entry name" value="HDOD"/>
</dbReference>
<evidence type="ECO:0000313" key="3">
    <source>
        <dbReference type="Proteomes" id="UP000237632"/>
    </source>
</evidence>
<evidence type="ECO:0000256" key="1">
    <source>
        <dbReference type="SAM" id="MobiDB-lite"/>
    </source>
</evidence>
<dbReference type="AlphaFoldDB" id="A0A9Q1Y5K7"/>
<organism evidence="2 3">
    <name type="scientific">Burkholderia vietnamiensis</name>
    <dbReference type="NCBI Taxonomy" id="60552"/>
    <lineage>
        <taxon>Bacteria</taxon>
        <taxon>Pseudomonadati</taxon>
        <taxon>Pseudomonadota</taxon>
        <taxon>Betaproteobacteria</taxon>
        <taxon>Burkholderiales</taxon>
        <taxon>Burkholderiaceae</taxon>
        <taxon>Burkholderia</taxon>
        <taxon>Burkholderia cepacia complex</taxon>
    </lineage>
</organism>
<dbReference type="InterPro" id="IPR052340">
    <property type="entry name" value="RNase_Y/CdgJ"/>
</dbReference>
<feature type="compositionally biased region" description="Acidic residues" evidence="1">
    <location>
        <begin position="219"/>
        <end position="236"/>
    </location>
</feature>
<dbReference type="Pfam" id="PF08668">
    <property type="entry name" value="HDOD"/>
    <property type="match status" value="1"/>
</dbReference>
<dbReference type="Proteomes" id="UP000237632">
    <property type="component" value="Unassembled WGS sequence"/>
</dbReference>
<comment type="caution">
    <text evidence="2">The sequence shown here is derived from an EMBL/GenBank/DDBJ whole genome shotgun (WGS) entry which is preliminary data.</text>
</comment>
<dbReference type="EMBL" id="PVHK01000140">
    <property type="protein sequence ID" value="PRH40667.1"/>
    <property type="molecule type" value="Genomic_DNA"/>
</dbReference>
<protein>
    <submittedName>
        <fullName evidence="2">HDOD domain-containing protein</fullName>
    </submittedName>
</protein>
<reference evidence="2 3" key="1">
    <citation type="submission" date="2018-03" db="EMBL/GenBank/DDBJ databases">
        <authorList>
            <person name="Nguyen K."/>
            <person name="Fouts D."/>
            <person name="Sutton G."/>
        </authorList>
    </citation>
    <scope>NUCLEOTIDE SEQUENCE [LARGE SCALE GENOMIC DNA]</scope>
    <source>
        <strain evidence="2 3">AU3578</strain>
    </source>
</reference>
<proteinExistence type="predicted"/>
<dbReference type="PROSITE" id="PS51833">
    <property type="entry name" value="HDOD"/>
    <property type="match status" value="1"/>
</dbReference>